<keyword evidence="1" id="KW-1133">Transmembrane helix</keyword>
<dbReference type="AlphaFoldDB" id="A0A0W0SW10"/>
<dbReference type="RefSeq" id="WP_058495402.1">
    <property type="nucleotide sequence ID" value="NZ_CAAAIU010000007.1"/>
</dbReference>
<keyword evidence="1" id="KW-0812">Transmembrane</keyword>
<organism evidence="2 3">
    <name type="scientific">Legionella drozanskii LLAP-1</name>
    <dbReference type="NCBI Taxonomy" id="1212489"/>
    <lineage>
        <taxon>Bacteria</taxon>
        <taxon>Pseudomonadati</taxon>
        <taxon>Pseudomonadota</taxon>
        <taxon>Gammaproteobacteria</taxon>
        <taxon>Legionellales</taxon>
        <taxon>Legionellaceae</taxon>
        <taxon>Legionella</taxon>
    </lineage>
</organism>
<feature type="transmembrane region" description="Helical" evidence="1">
    <location>
        <begin position="60"/>
        <end position="85"/>
    </location>
</feature>
<feature type="transmembrane region" description="Helical" evidence="1">
    <location>
        <begin position="30"/>
        <end position="48"/>
    </location>
</feature>
<dbReference type="Pfam" id="PF11086">
    <property type="entry name" value="DUF2878"/>
    <property type="match status" value="1"/>
</dbReference>
<evidence type="ECO:0008006" key="4">
    <source>
        <dbReference type="Google" id="ProtNLM"/>
    </source>
</evidence>
<feature type="transmembrane region" description="Helical" evidence="1">
    <location>
        <begin position="91"/>
        <end position="112"/>
    </location>
</feature>
<dbReference type="PATRIC" id="fig|1212489.4.peg.1145"/>
<proteinExistence type="predicted"/>
<feature type="transmembrane region" description="Helical" evidence="1">
    <location>
        <begin position="7"/>
        <end position="24"/>
    </location>
</feature>
<evidence type="ECO:0000313" key="3">
    <source>
        <dbReference type="Proteomes" id="UP000054736"/>
    </source>
</evidence>
<accession>A0A0W0SW10</accession>
<sequence length="177" mass="20390">MKKFHYLFHLITYYIAWFFCITLAARGYAWLSSFIVIVCVLLQIFWQYQIQHNTHGLWCLLGLVIFISTLIDSLLISSGVIIFAANPFSPYVTSPWMITIWISFTVILYATLDKLFSHLTLLGLLSFMGFTLAYAIGAKMGAAFFPYGYKTCFLIGAIWLILLPFVVYVYKKIMDIK</sequence>
<dbReference type="EMBL" id="LNXY01000020">
    <property type="protein sequence ID" value="KTC87468.1"/>
    <property type="molecule type" value="Genomic_DNA"/>
</dbReference>
<evidence type="ECO:0000313" key="2">
    <source>
        <dbReference type="EMBL" id="KTC87468.1"/>
    </source>
</evidence>
<protein>
    <recommendedName>
        <fullName evidence="4">DUF2878 domain-containing protein</fullName>
    </recommendedName>
</protein>
<comment type="caution">
    <text evidence="2">The sequence shown here is derived from an EMBL/GenBank/DDBJ whole genome shotgun (WGS) entry which is preliminary data.</text>
</comment>
<gene>
    <name evidence="2" type="ORF">Ldro_1087</name>
</gene>
<keyword evidence="1" id="KW-0472">Membrane</keyword>
<dbReference type="OrthoDB" id="5653161at2"/>
<name>A0A0W0SW10_9GAMM</name>
<evidence type="ECO:0000256" key="1">
    <source>
        <dbReference type="SAM" id="Phobius"/>
    </source>
</evidence>
<dbReference type="Proteomes" id="UP000054736">
    <property type="component" value="Unassembled WGS sequence"/>
</dbReference>
<reference evidence="2 3" key="1">
    <citation type="submission" date="2015-11" db="EMBL/GenBank/DDBJ databases">
        <title>Genomic analysis of 38 Legionella species identifies large and diverse effector repertoires.</title>
        <authorList>
            <person name="Burstein D."/>
            <person name="Amaro F."/>
            <person name="Zusman T."/>
            <person name="Lifshitz Z."/>
            <person name="Cohen O."/>
            <person name="Gilbert J.A."/>
            <person name="Pupko T."/>
            <person name="Shuman H.A."/>
            <person name="Segal G."/>
        </authorList>
    </citation>
    <scope>NUCLEOTIDE SEQUENCE [LARGE SCALE GENOMIC DNA]</scope>
    <source>
        <strain evidence="2 3">ATCC 700990</strain>
    </source>
</reference>
<feature type="transmembrane region" description="Helical" evidence="1">
    <location>
        <begin position="148"/>
        <end position="170"/>
    </location>
</feature>
<feature type="transmembrane region" description="Helical" evidence="1">
    <location>
        <begin position="119"/>
        <end position="136"/>
    </location>
</feature>
<dbReference type="STRING" id="1212489.Ldro_1087"/>
<keyword evidence="3" id="KW-1185">Reference proteome</keyword>
<dbReference type="InterPro" id="IPR021306">
    <property type="entry name" value="DUF2878"/>
</dbReference>